<sequence>MTLLAIDTALENCSVGLSAGGAVFLRAETIGKGHAERLMPEIAALLAEAGVAISAIQRIAVSVGPGSFTGLRVGIAAARGLALVYRVPVVGVGTLLTHAALATSLRPPGNERPILALLPARGDELYGQLFSAKLEPAGEAVLASIGHFAALADESDADLAGAGAIRLERPDRVIHDRSAPDIATLLSLGASLDPADHPPKPLYLKPPDAKPQLHKGIARQ</sequence>
<dbReference type="PANTHER" id="PTHR11735">
    <property type="entry name" value="TRNA N6-ADENOSINE THREONYLCARBAMOYLTRANSFERASE"/>
    <property type="match status" value="1"/>
</dbReference>
<feature type="domain" description="Gcp-like" evidence="2">
    <location>
        <begin position="31"/>
        <end position="138"/>
    </location>
</feature>
<dbReference type="InterPro" id="IPR000905">
    <property type="entry name" value="Gcp-like_dom"/>
</dbReference>
<evidence type="ECO:0000259" key="2">
    <source>
        <dbReference type="Pfam" id="PF00814"/>
    </source>
</evidence>
<dbReference type="PANTHER" id="PTHR11735:SF11">
    <property type="entry name" value="TRNA THREONYLCARBAMOYLADENOSINE BIOSYNTHESIS PROTEIN TSAB"/>
    <property type="match status" value="1"/>
</dbReference>
<accession>A0ABV2R372</accession>
<dbReference type="CDD" id="cd24032">
    <property type="entry name" value="ASKHA_NBD_TsaB"/>
    <property type="match status" value="1"/>
</dbReference>
<dbReference type="InterPro" id="IPR022496">
    <property type="entry name" value="T6A_TsaB"/>
</dbReference>
<evidence type="ECO:0000313" key="3">
    <source>
        <dbReference type="EMBL" id="MET4635558.1"/>
    </source>
</evidence>
<reference evidence="3 4" key="1">
    <citation type="submission" date="2024-06" db="EMBL/GenBank/DDBJ databases">
        <title>Sorghum-associated microbial communities from plants grown in Nebraska, USA.</title>
        <authorList>
            <person name="Schachtman D."/>
        </authorList>
    </citation>
    <scope>NUCLEOTIDE SEQUENCE [LARGE SCALE GENOMIC DNA]</scope>
    <source>
        <strain evidence="3 4">3207</strain>
    </source>
</reference>
<dbReference type="Pfam" id="PF00814">
    <property type="entry name" value="TsaD"/>
    <property type="match status" value="1"/>
</dbReference>
<protein>
    <submittedName>
        <fullName evidence="3">tRNA threonylcarbamoyladenosine biosynthesis protein TsaB</fullName>
    </submittedName>
</protein>
<dbReference type="NCBIfam" id="TIGR03725">
    <property type="entry name" value="T6A_YeaZ"/>
    <property type="match status" value="1"/>
</dbReference>
<proteinExistence type="predicted"/>
<dbReference type="SUPFAM" id="SSF53067">
    <property type="entry name" value="Actin-like ATPase domain"/>
    <property type="match status" value="1"/>
</dbReference>
<dbReference type="Proteomes" id="UP001549321">
    <property type="component" value="Unassembled WGS sequence"/>
</dbReference>
<dbReference type="RefSeq" id="WP_354553029.1">
    <property type="nucleotide sequence ID" value="NZ_JBEPSM010000003.1"/>
</dbReference>
<keyword evidence="4" id="KW-1185">Reference proteome</keyword>
<dbReference type="Gene3D" id="3.30.420.40">
    <property type="match status" value="2"/>
</dbReference>
<comment type="caution">
    <text evidence="3">The sequence shown here is derived from an EMBL/GenBank/DDBJ whole genome shotgun (WGS) entry which is preliminary data.</text>
</comment>
<gene>
    <name evidence="3" type="ORF">ABIE08_003509</name>
</gene>
<dbReference type="InterPro" id="IPR043129">
    <property type="entry name" value="ATPase_NBD"/>
</dbReference>
<evidence type="ECO:0000313" key="4">
    <source>
        <dbReference type="Proteomes" id="UP001549321"/>
    </source>
</evidence>
<organism evidence="3 4">
    <name type="scientific">Kaistia defluvii</name>
    <dbReference type="NCBI Taxonomy" id="410841"/>
    <lineage>
        <taxon>Bacteria</taxon>
        <taxon>Pseudomonadati</taxon>
        <taxon>Pseudomonadota</taxon>
        <taxon>Alphaproteobacteria</taxon>
        <taxon>Hyphomicrobiales</taxon>
        <taxon>Kaistiaceae</taxon>
        <taxon>Kaistia</taxon>
    </lineage>
</organism>
<feature type="region of interest" description="Disordered" evidence="1">
    <location>
        <begin position="191"/>
        <end position="220"/>
    </location>
</feature>
<dbReference type="EMBL" id="JBEPSM010000003">
    <property type="protein sequence ID" value="MET4635558.1"/>
    <property type="molecule type" value="Genomic_DNA"/>
</dbReference>
<evidence type="ECO:0000256" key="1">
    <source>
        <dbReference type="SAM" id="MobiDB-lite"/>
    </source>
</evidence>
<name>A0ABV2R372_9HYPH</name>